<dbReference type="RefSeq" id="WP_345050366.1">
    <property type="nucleotide sequence ID" value="NZ_BAABDK010000005.1"/>
</dbReference>
<feature type="transmembrane region" description="Helical" evidence="1">
    <location>
        <begin position="199"/>
        <end position="220"/>
    </location>
</feature>
<evidence type="ECO:0000313" key="3">
    <source>
        <dbReference type="Proteomes" id="UP001501469"/>
    </source>
</evidence>
<gene>
    <name evidence="2" type="ORF">GCM10022409_07090</name>
</gene>
<organism evidence="2 3">
    <name type="scientific">Hymenobacter glaciei</name>
    <dbReference type="NCBI Taxonomy" id="877209"/>
    <lineage>
        <taxon>Bacteria</taxon>
        <taxon>Pseudomonadati</taxon>
        <taxon>Bacteroidota</taxon>
        <taxon>Cytophagia</taxon>
        <taxon>Cytophagales</taxon>
        <taxon>Hymenobacteraceae</taxon>
        <taxon>Hymenobacter</taxon>
    </lineage>
</organism>
<sequence length="277" mass="30464">MRLRLRLFEFEDLSWFPDVIRAGMMDYLHFMISALGTYRPIVPLLAEGLRRSGQSHLLELGAGAGGGTETLLKTLHAQGQPGVTTTFTDLYPQPAAWAAAAQRTHGVISFEPRPVDALAVPAHLVGFRTIFSAFHHFPPTAATALLRDAVRGNTGIGVFEGAGKHWLELLLAVTVLPVAQLLLTPFFRPFRFSRLVFTYLIPLIPLCTIWDGVVSVLRMYSPAELLALAHAADPEGAFVWQAGRKRHWWGPQVTYLVGWPAGNDQLAVGSASYRKSL</sequence>
<accession>A0ABP7TGH8</accession>
<name>A0ABP7TGH8_9BACT</name>
<keyword evidence="1" id="KW-1133">Transmembrane helix</keyword>
<keyword evidence="1" id="KW-0812">Transmembrane</keyword>
<keyword evidence="1" id="KW-0472">Membrane</keyword>
<keyword evidence="3" id="KW-1185">Reference proteome</keyword>
<evidence type="ECO:0000256" key="1">
    <source>
        <dbReference type="SAM" id="Phobius"/>
    </source>
</evidence>
<dbReference type="SUPFAM" id="SSF53335">
    <property type="entry name" value="S-adenosyl-L-methionine-dependent methyltransferases"/>
    <property type="match status" value="1"/>
</dbReference>
<dbReference type="InterPro" id="IPR029063">
    <property type="entry name" value="SAM-dependent_MTases_sf"/>
</dbReference>
<dbReference type="Gene3D" id="3.40.50.150">
    <property type="entry name" value="Vaccinia Virus protein VP39"/>
    <property type="match status" value="1"/>
</dbReference>
<dbReference type="Proteomes" id="UP001501469">
    <property type="component" value="Unassembled WGS sequence"/>
</dbReference>
<reference evidence="3" key="1">
    <citation type="journal article" date="2019" name="Int. J. Syst. Evol. Microbiol.">
        <title>The Global Catalogue of Microorganisms (GCM) 10K type strain sequencing project: providing services to taxonomists for standard genome sequencing and annotation.</title>
        <authorList>
            <consortium name="The Broad Institute Genomics Platform"/>
            <consortium name="The Broad Institute Genome Sequencing Center for Infectious Disease"/>
            <person name="Wu L."/>
            <person name="Ma J."/>
        </authorList>
    </citation>
    <scope>NUCLEOTIDE SEQUENCE [LARGE SCALE GENOMIC DNA]</scope>
    <source>
        <strain evidence="3">JCM 17225</strain>
    </source>
</reference>
<evidence type="ECO:0000313" key="2">
    <source>
        <dbReference type="EMBL" id="GAA4025672.1"/>
    </source>
</evidence>
<protein>
    <recommendedName>
        <fullName evidence="4">Class I SAM-dependent methyltransferase</fullName>
    </recommendedName>
</protein>
<dbReference type="EMBL" id="BAABDK010000005">
    <property type="protein sequence ID" value="GAA4025672.1"/>
    <property type="molecule type" value="Genomic_DNA"/>
</dbReference>
<proteinExistence type="predicted"/>
<evidence type="ECO:0008006" key="4">
    <source>
        <dbReference type="Google" id="ProtNLM"/>
    </source>
</evidence>
<comment type="caution">
    <text evidence="2">The sequence shown here is derived from an EMBL/GenBank/DDBJ whole genome shotgun (WGS) entry which is preliminary data.</text>
</comment>